<dbReference type="InterPro" id="IPR011009">
    <property type="entry name" value="Kinase-like_dom_sf"/>
</dbReference>
<evidence type="ECO:0000256" key="2">
    <source>
        <dbReference type="ARBA" id="ARBA00022741"/>
    </source>
</evidence>
<keyword evidence="8" id="KW-1185">Reference proteome</keyword>
<evidence type="ECO:0000256" key="1">
    <source>
        <dbReference type="ARBA" id="ARBA00022679"/>
    </source>
</evidence>
<accession>A0A067TLT7</accession>
<evidence type="ECO:0000256" key="3">
    <source>
        <dbReference type="ARBA" id="ARBA00022777"/>
    </source>
</evidence>
<dbReference type="AlphaFoldDB" id="A0A067TLT7"/>
<dbReference type="EMBL" id="KL142368">
    <property type="protein sequence ID" value="KDR84190.1"/>
    <property type="molecule type" value="Genomic_DNA"/>
</dbReference>
<dbReference type="GO" id="GO:0005524">
    <property type="term" value="F:ATP binding"/>
    <property type="evidence" value="ECO:0007669"/>
    <property type="project" value="UniProtKB-KW"/>
</dbReference>
<evidence type="ECO:0000256" key="5">
    <source>
        <dbReference type="SAM" id="MobiDB-lite"/>
    </source>
</evidence>
<dbReference type="Pfam" id="PF07714">
    <property type="entry name" value="PK_Tyr_Ser-Thr"/>
    <property type="match status" value="1"/>
</dbReference>
<evidence type="ECO:0000259" key="6">
    <source>
        <dbReference type="PROSITE" id="PS50011"/>
    </source>
</evidence>
<gene>
    <name evidence="7" type="ORF">GALMADRAFT_133541</name>
</gene>
<dbReference type="Gene3D" id="1.10.510.10">
    <property type="entry name" value="Transferase(Phosphotransferase) domain 1"/>
    <property type="match status" value="1"/>
</dbReference>
<name>A0A067TLT7_GALM3</name>
<dbReference type="SUPFAM" id="SSF56112">
    <property type="entry name" value="Protein kinase-like (PK-like)"/>
    <property type="match status" value="1"/>
</dbReference>
<feature type="region of interest" description="Disordered" evidence="5">
    <location>
        <begin position="51"/>
        <end position="86"/>
    </location>
</feature>
<dbReference type="PANTHER" id="PTHR44329">
    <property type="entry name" value="SERINE/THREONINE-PROTEIN KINASE TNNI3K-RELATED"/>
    <property type="match status" value="1"/>
</dbReference>
<sequence length="462" mass="50886">MFIESLPFPSSRKPAALVTDDPSSEAAPNLTSEIGLQLQPKAYTVQPFRDLTNDRNHGMVSSTNEEKVPRLLAEEDSPSKHSKAYQDSLTLSTTLSDDLSSSVDLEPSKVGSTSLLNVARIGMATVSGLGPHKNTLPSSAPPPASHCVGESEGRAVDTAFTPPWKKTSADDLTGAIIRDGTYPTSGGGYADVYRGMILKDGVTTKVAIKVIRSHTFSEEKQHKIDKRLRREIRVWSFLQHQNIVPLLGTTMDFSSYVAMVCPWIIDGNLHNYLNDQKAELNLGRRLQILIDVAEGLAYLHAKSIIHGDLTTANILIENGKALLTDFGLSNVVAEFRTTSFISSTVAGAPRWAAPELFPFGDDAGKIPEVTKRCDIYSFGSVTLQVISGRIPYENIRHDMRVLMELMNGTYPPRPSEPLLSNDFWNFIVICWNQRPGIDEVRRKLQLLRDSCSDEALAANVYK</sequence>
<evidence type="ECO:0000313" key="7">
    <source>
        <dbReference type="EMBL" id="KDR84190.1"/>
    </source>
</evidence>
<dbReference type="InterPro" id="IPR001245">
    <property type="entry name" value="Ser-Thr/Tyr_kinase_cat_dom"/>
</dbReference>
<dbReference type="Proteomes" id="UP000027222">
    <property type="component" value="Unassembled WGS sequence"/>
</dbReference>
<proteinExistence type="predicted"/>
<organism evidence="7 8">
    <name type="scientific">Galerina marginata (strain CBS 339.88)</name>
    <dbReference type="NCBI Taxonomy" id="685588"/>
    <lineage>
        <taxon>Eukaryota</taxon>
        <taxon>Fungi</taxon>
        <taxon>Dikarya</taxon>
        <taxon>Basidiomycota</taxon>
        <taxon>Agaricomycotina</taxon>
        <taxon>Agaricomycetes</taxon>
        <taxon>Agaricomycetidae</taxon>
        <taxon>Agaricales</taxon>
        <taxon>Agaricineae</taxon>
        <taxon>Strophariaceae</taxon>
        <taxon>Galerina</taxon>
    </lineage>
</organism>
<feature type="domain" description="Protein kinase" evidence="6">
    <location>
        <begin position="178"/>
        <end position="456"/>
    </location>
</feature>
<dbReference type="OrthoDB" id="346907at2759"/>
<evidence type="ECO:0000256" key="4">
    <source>
        <dbReference type="ARBA" id="ARBA00022840"/>
    </source>
</evidence>
<dbReference type="STRING" id="685588.A0A067TLT7"/>
<dbReference type="GO" id="GO:0004674">
    <property type="term" value="F:protein serine/threonine kinase activity"/>
    <property type="evidence" value="ECO:0007669"/>
    <property type="project" value="TreeGrafter"/>
</dbReference>
<dbReference type="InterPro" id="IPR051681">
    <property type="entry name" value="Ser/Thr_Kinases-Pseudokinases"/>
</dbReference>
<dbReference type="InterPro" id="IPR008266">
    <property type="entry name" value="Tyr_kinase_AS"/>
</dbReference>
<dbReference type="PROSITE" id="PS00109">
    <property type="entry name" value="PROTEIN_KINASE_TYR"/>
    <property type="match status" value="1"/>
</dbReference>
<feature type="compositionally biased region" description="Basic and acidic residues" evidence="5">
    <location>
        <begin position="64"/>
        <end position="79"/>
    </location>
</feature>
<dbReference type="PANTHER" id="PTHR44329:SF288">
    <property type="entry name" value="MITOGEN-ACTIVATED PROTEIN KINASE KINASE KINASE 20"/>
    <property type="match status" value="1"/>
</dbReference>
<keyword evidence="1" id="KW-0808">Transferase</keyword>
<keyword evidence="3" id="KW-0418">Kinase</keyword>
<feature type="region of interest" description="Disordered" evidence="5">
    <location>
        <begin position="1"/>
        <end position="33"/>
    </location>
</feature>
<reference evidence="8" key="1">
    <citation type="journal article" date="2014" name="Proc. Natl. Acad. Sci. U.S.A.">
        <title>Extensive sampling of basidiomycete genomes demonstrates inadequacy of the white-rot/brown-rot paradigm for wood decay fungi.</title>
        <authorList>
            <person name="Riley R."/>
            <person name="Salamov A.A."/>
            <person name="Brown D.W."/>
            <person name="Nagy L.G."/>
            <person name="Floudas D."/>
            <person name="Held B.W."/>
            <person name="Levasseur A."/>
            <person name="Lombard V."/>
            <person name="Morin E."/>
            <person name="Otillar R."/>
            <person name="Lindquist E.A."/>
            <person name="Sun H."/>
            <person name="LaButti K.M."/>
            <person name="Schmutz J."/>
            <person name="Jabbour D."/>
            <person name="Luo H."/>
            <person name="Baker S.E."/>
            <person name="Pisabarro A.G."/>
            <person name="Walton J.D."/>
            <person name="Blanchette R.A."/>
            <person name="Henrissat B."/>
            <person name="Martin F."/>
            <person name="Cullen D."/>
            <person name="Hibbett D.S."/>
            <person name="Grigoriev I.V."/>
        </authorList>
    </citation>
    <scope>NUCLEOTIDE SEQUENCE [LARGE SCALE GENOMIC DNA]</scope>
    <source>
        <strain evidence="8">CBS 339.88</strain>
    </source>
</reference>
<dbReference type="HOGENOM" id="CLU_000288_7_18_1"/>
<keyword evidence="4" id="KW-0067">ATP-binding</keyword>
<dbReference type="InterPro" id="IPR000719">
    <property type="entry name" value="Prot_kinase_dom"/>
</dbReference>
<keyword evidence="2" id="KW-0547">Nucleotide-binding</keyword>
<protein>
    <recommendedName>
        <fullName evidence="6">Protein kinase domain-containing protein</fullName>
    </recommendedName>
</protein>
<evidence type="ECO:0000313" key="8">
    <source>
        <dbReference type="Proteomes" id="UP000027222"/>
    </source>
</evidence>
<dbReference type="PROSITE" id="PS50011">
    <property type="entry name" value="PROTEIN_KINASE_DOM"/>
    <property type="match status" value="1"/>
</dbReference>